<reference evidence="1" key="1">
    <citation type="journal article" date="2015" name="Nature">
        <title>Complex archaea that bridge the gap between prokaryotes and eukaryotes.</title>
        <authorList>
            <person name="Spang A."/>
            <person name="Saw J.H."/>
            <person name="Jorgensen S.L."/>
            <person name="Zaremba-Niedzwiedzka K."/>
            <person name="Martijn J."/>
            <person name="Lind A.E."/>
            <person name="van Eijk R."/>
            <person name="Schleper C."/>
            <person name="Guy L."/>
            <person name="Ettema T.J."/>
        </authorList>
    </citation>
    <scope>NUCLEOTIDE SEQUENCE</scope>
</reference>
<name>A0A0F9AKS5_9ZZZZ</name>
<comment type="caution">
    <text evidence="1">The sequence shown here is derived from an EMBL/GenBank/DDBJ whole genome shotgun (WGS) entry which is preliminary data.</text>
</comment>
<organism evidence="1">
    <name type="scientific">marine sediment metagenome</name>
    <dbReference type="NCBI Taxonomy" id="412755"/>
    <lineage>
        <taxon>unclassified sequences</taxon>
        <taxon>metagenomes</taxon>
        <taxon>ecological metagenomes</taxon>
    </lineage>
</organism>
<evidence type="ECO:0000313" key="1">
    <source>
        <dbReference type="EMBL" id="KKK98870.1"/>
    </source>
</evidence>
<accession>A0A0F9AKS5</accession>
<protein>
    <submittedName>
        <fullName evidence="1">Uncharacterized protein</fullName>
    </submittedName>
</protein>
<feature type="non-terminal residue" evidence="1">
    <location>
        <position position="312"/>
    </location>
</feature>
<proteinExistence type="predicted"/>
<dbReference type="EMBL" id="LAZR01045438">
    <property type="protein sequence ID" value="KKK98870.1"/>
    <property type="molecule type" value="Genomic_DNA"/>
</dbReference>
<dbReference type="InterPro" id="IPR036890">
    <property type="entry name" value="HATPase_C_sf"/>
</dbReference>
<dbReference type="SUPFAM" id="SSF55874">
    <property type="entry name" value="ATPase domain of HSP90 chaperone/DNA topoisomerase II/histidine kinase"/>
    <property type="match status" value="1"/>
</dbReference>
<dbReference type="AlphaFoldDB" id="A0A0F9AKS5"/>
<sequence>MPKKKYELFVEVFKKWTKKYKLKVNDIRRDNRIDSRAAWDENTKICKLEMQWDKNVATISVEDDSPEGFKDIRDAFTLFAPTYKRKDPTKRGRFNIGEKQAISICDEASIQTTKGTIHFNREGRIESRSKRPVGSKISVTLKMTKAEFDETLDYAKKYLVPKGLKFLVNGKEIKRRKIYKTFKASLQTEIEDNSILKKTHRITDVNILETEDESYLYEMGIPVMKIDCAYDVDVQQRIPLSTDRNTVPTPYLSVLYAEVLNVTFDEISEEDSSDVWIREATANKKISDEAIIAITDKRFGKNKAFANPFDQN</sequence>
<gene>
    <name evidence="1" type="ORF">LCGC14_2638420</name>
</gene>